<gene>
    <name evidence="1" type="ORF">GU927_015780</name>
</gene>
<keyword evidence="2" id="KW-1185">Reference proteome</keyword>
<dbReference type="Proteomes" id="UP000731907">
    <property type="component" value="Unassembled WGS sequence"/>
</dbReference>
<evidence type="ECO:0000313" key="2">
    <source>
        <dbReference type="Proteomes" id="UP000731907"/>
    </source>
</evidence>
<evidence type="ECO:0000313" key="1">
    <source>
        <dbReference type="EMBL" id="MBU9699307.1"/>
    </source>
</evidence>
<organism evidence="1 2">
    <name type="scientific">Paragemmobacter amnigenus</name>
    <dbReference type="NCBI Taxonomy" id="2852097"/>
    <lineage>
        <taxon>Bacteria</taxon>
        <taxon>Pseudomonadati</taxon>
        <taxon>Pseudomonadota</taxon>
        <taxon>Alphaproteobacteria</taxon>
        <taxon>Rhodobacterales</taxon>
        <taxon>Paracoccaceae</taxon>
        <taxon>Paragemmobacter</taxon>
    </lineage>
</organism>
<protein>
    <submittedName>
        <fullName evidence="1">Uncharacterized protein</fullName>
    </submittedName>
</protein>
<sequence>MFIRAAGQKSARFPDGPHAAHPIDGHLALGCRTGRTFGPLRGRAIALSRIVSPSNRTPKKNCDVQVATVRLPEETCVTPAKTRA</sequence>
<proteinExistence type="predicted"/>
<dbReference type="RefSeq" id="WP_161763431.1">
    <property type="nucleotide sequence ID" value="NZ_JAAATX020000011.1"/>
</dbReference>
<dbReference type="EMBL" id="JAAATX020000011">
    <property type="protein sequence ID" value="MBU9699307.1"/>
    <property type="molecule type" value="Genomic_DNA"/>
</dbReference>
<reference evidence="1 2" key="1">
    <citation type="submission" date="2021-06" db="EMBL/GenBank/DDBJ databases">
        <title>Rhodobacteraceae bacterium strain HSP-20.</title>
        <authorList>
            <person name="Chen W.-M."/>
        </authorList>
    </citation>
    <scope>NUCLEOTIDE SEQUENCE [LARGE SCALE GENOMIC DNA]</scope>
    <source>
        <strain evidence="1 2">HSP-20</strain>
    </source>
</reference>
<comment type="caution">
    <text evidence="1">The sequence shown here is derived from an EMBL/GenBank/DDBJ whole genome shotgun (WGS) entry which is preliminary data.</text>
</comment>
<name>A0ABS6J725_9RHOB</name>
<accession>A0ABS6J725</accession>